<name>A0AA40EPS4_9PEZI</name>
<accession>A0AA40EPS4</accession>
<dbReference type="PANTHER" id="PTHR42815:SF2">
    <property type="entry name" value="FAD-BINDING, PUTATIVE (AFU_ORTHOLOGUE AFUA_6G07600)-RELATED"/>
    <property type="match status" value="1"/>
</dbReference>
<dbReference type="InterPro" id="IPR039261">
    <property type="entry name" value="FNR_nucleotide-bd"/>
</dbReference>
<dbReference type="SUPFAM" id="SSF52343">
    <property type="entry name" value="Ferredoxin reductase-like, C-terminal NADP-linked domain"/>
    <property type="match status" value="1"/>
</dbReference>
<protein>
    <recommendedName>
        <fullName evidence="1">FAD-binding FR-type domain-containing protein</fullName>
    </recommendedName>
</protein>
<dbReference type="AlphaFoldDB" id="A0AA40EPS4"/>
<evidence type="ECO:0000313" key="2">
    <source>
        <dbReference type="EMBL" id="KAK0743228.1"/>
    </source>
</evidence>
<dbReference type="SUPFAM" id="SSF63380">
    <property type="entry name" value="Riboflavin synthase domain-like"/>
    <property type="match status" value="1"/>
</dbReference>
<sequence>MPPFAAAQSWHKGERTAHALLRSPSSSHRNPTTPGLPPSYAHRLASCPLLAVGALDAAGRPWASLWTGSPAGERGFAGPVSGGGGGVLGIQAFVDPEGGDPVVEALFEGHEGEGGVVQPEGGRVWAGLGIDFETLDRVKVAGRMVVGKKGDGGEVQVAGGAKGFVRVERNEEGEGGVVLVYPEYSGNRLYQSLGNLLGGDARIGVVVPDYETGDVLYVTGTAEVVTGEEAGRVMPHAKVVVRVVVDEGRFVKNGLTFRGMEEEPSPYNPPVRRLAVEGALPAAGEEKGKATATLVKREIITDGIARFTFRLAPERDGVIKRWRAGQYITLDFSEELDHGYSHMRDDDPQSLNDDFVRTFTISSPPPTGDAQGEGKVKAGTEVQLTLRRHGPATNMLWRQNIQAQLEVPILGFGGEEKFGMMTAGDRKAVFIAGGVGITPLLAQAAEVLAAGRAASVLWTLRAEDLALAVDVFEKIPGLAQVTTLFVTKAKEGAGLVSKVEEMGAEVELGRISQQRVLGSTGSKYFLCTSPELVKILLGWLEGEEVVAESFNY</sequence>
<organism evidence="2 3">
    <name type="scientific">Schizothecium vesticola</name>
    <dbReference type="NCBI Taxonomy" id="314040"/>
    <lineage>
        <taxon>Eukaryota</taxon>
        <taxon>Fungi</taxon>
        <taxon>Dikarya</taxon>
        <taxon>Ascomycota</taxon>
        <taxon>Pezizomycotina</taxon>
        <taxon>Sordariomycetes</taxon>
        <taxon>Sordariomycetidae</taxon>
        <taxon>Sordariales</taxon>
        <taxon>Schizotheciaceae</taxon>
        <taxon>Schizothecium</taxon>
    </lineage>
</organism>
<dbReference type="GO" id="GO:0016491">
    <property type="term" value="F:oxidoreductase activity"/>
    <property type="evidence" value="ECO:0007669"/>
    <property type="project" value="InterPro"/>
</dbReference>
<comment type="caution">
    <text evidence="2">The sequence shown here is derived from an EMBL/GenBank/DDBJ whole genome shotgun (WGS) entry which is preliminary data.</text>
</comment>
<dbReference type="InterPro" id="IPR017938">
    <property type="entry name" value="Riboflavin_synthase-like_b-brl"/>
</dbReference>
<evidence type="ECO:0000259" key="1">
    <source>
        <dbReference type="PROSITE" id="PS51384"/>
    </source>
</evidence>
<dbReference type="InterPro" id="IPR012349">
    <property type="entry name" value="Split_barrel_FMN-bd"/>
</dbReference>
<dbReference type="Gene3D" id="2.30.110.10">
    <property type="entry name" value="Electron Transport, Fmn-binding Protein, Chain A"/>
    <property type="match status" value="1"/>
</dbReference>
<dbReference type="Gene3D" id="2.40.30.10">
    <property type="entry name" value="Translation factors"/>
    <property type="match status" value="1"/>
</dbReference>
<feature type="domain" description="FAD-binding FR-type" evidence="1">
    <location>
        <begin position="287"/>
        <end position="419"/>
    </location>
</feature>
<dbReference type="EMBL" id="JAUKUD010000005">
    <property type="protein sequence ID" value="KAK0743228.1"/>
    <property type="molecule type" value="Genomic_DNA"/>
</dbReference>
<dbReference type="PANTHER" id="PTHR42815">
    <property type="entry name" value="FAD-BINDING, PUTATIVE (AFU_ORTHOLOGUE AFUA_6G07600)-RELATED"/>
    <property type="match status" value="1"/>
</dbReference>
<dbReference type="Gene3D" id="3.40.50.80">
    <property type="entry name" value="Nucleotide-binding domain of ferredoxin-NADP reductase (FNR) module"/>
    <property type="match status" value="1"/>
</dbReference>
<reference evidence="2" key="1">
    <citation type="submission" date="2023-06" db="EMBL/GenBank/DDBJ databases">
        <title>Genome-scale phylogeny and comparative genomics of the fungal order Sordariales.</title>
        <authorList>
            <consortium name="Lawrence Berkeley National Laboratory"/>
            <person name="Hensen N."/>
            <person name="Bonometti L."/>
            <person name="Westerberg I."/>
            <person name="Brannstrom I.O."/>
            <person name="Guillou S."/>
            <person name="Cros-Aarteil S."/>
            <person name="Calhoun S."/>
            <person name="Haridas S."/>
            <person name="Kuo A."/>
            <person name="Mondo S."/>
            <person name="Pangilinan J."/>
            <person name="Riley R."/>
            <person name="LaButti K."/>
            <person name="Andreopoulos B."/>
            <person name="Lipzen A."/>
            <person name="Chen C."/>
            <person name="Yanf M."/>
            <person name="Daum C."/>
            <person name="Ng V."/>
            <person name="Clum A."/>
            <person name="Steindorff A."/>
            <person name="Ohm R."/>
            <person name="Martin F."/>
            <person name="Silar P."/>
            <person name="Natvig D."/>
            <person name="Lalanne C."/>
            <person name="Gautier V."/>
            <person name="Ament-velasquez S.L."/>
            <person name="Kruys A."/>
            <person name="Hutchinson M.I."/>
            <person name="Powell A.J."/>
            <person name="Barry K."/>
            <person name="Miller A.N."/>
            <person name="Grigoriev I.V."/>
            <person name="Debuchy R."/>
            <person name="Gladieux P."/>
            <person name="Thoren M.H."/>
            <person name="Johannesson H."/>
        </authorList>
    </citation>
    <scope>NUCLEOTIDE SEQUENCE</scope>
    <source>
        <strain evidence="2">SMH3187-1</strain>
    </source>
</reference>
<gene>
    <name evidence="2" type="ORF">B0T18DRAFT_392046</name>
</gene>
<dbReference type="InterPro" id="IPR017927">
    <property type="entry name" value="FAD-bd_FR_type"/>
</dbReference>
<proteinExistence type="predicted"/>
<dbReference type="Proteomes" id="UP001172155">
    <property type="component" value="Unassembled WGS sequence"/>
</dbReference>
<dbReference type="CDD" id="cd06197">
    <property type="entry name" value="FNR_like_2"/>
    <property type="match status" value="1"/>
</dbReference>
<evidence type="ECO:0000313" key="3">
    <source>
        <dbReference type="Proteomes" id="UP001172155"/>
    </source>
</evidence>
<keyword evidence="3" id="KW-1185">Reference proteome</keyword>
<dbReference type="PROSITE" id="PS51384">
    <property type="entry name" value="FAD_FR"/>
    <property type="match status" value="1"/>
</dbReference>